<dbReference type="EMBL" id="CP003422">
    <property type="protein sequence ID" value="AFH61108.2"/>
    <property type="molecule type" value="Genomic_DNA"/>
</dbReference>
<dbReference type="InterPro" id="IPR001789">
    <property type="entry name" value="Sig_transdc_resp-reg_receiver"/>
</dbReference>
<dbReference type="AlphaFoldDB" id="I0BFG1"/>
<organism evidence="11 12">
    <name type="scientific">Paenibacillus mucilaginosus K02</name>
    <dbReference type="NCBI Taxonomy" id="997761"/>
    <lineage>
        <taxon>Bacteria</taxon>
        <taxon>Bacillati</taxon>
        <taxon>Bacillota</taxon>
        <taxon>Bacilli</taxon>
        <taxon>Bacillales</taxon>
        <taxon>Paenibacillaceae</taxon>
        <taxon>Paenibacillus</taxon>
    </lineage>
</organism>
<keyword evidence="3 8" id="KW-0597">Phosphoprotein</keyword>
<dbReference type="CDD" id="cd17536">
    <property type="entry name" value="REC_YesN-like"/>
    <property type="match status" value="1"/>
</dbReference>
<evidence type="ECO:0000256" key="7">
    <source>
        <dbReference type="ARBA" id="ARBA00023163"/>
    </source>
</evidence>
<dbReference type="GO" id="GO:0043565">
    <property type="term" value="F:sequence-specific DNA binding"/>
    <property type="evidence" value="ECO:0007669"/>
    <property type="project" value="InterPro"/>
</dbReference>
<dbReference type="Proteomes" id="UP000007392">
    <property type="component" value="Chromosome"/>
</dbReference>
<dbReference type="PANTHER" id="PTHR42713:SF3">
    <property type="entry name" value="TRANSCRIPTIONAL REGULATORY PROTEIN HPTR"/>
    <property type="match status" value="1"/>
</dbReference>
<keyword evidence="7" id="KW-0804">Transcription</keyword>
<dbReference type="KEGG" id="pmw:B2K_10290"/>
<evidence type="ECO:0000256" key="5">
    <source>
        <dbReference type="ARBA" id="ARBA00023015"/>
    </source>
</evidence>
<dbReference type="SUPFAM" id="SSF46689">
    <property type="entry name" value="Homeodomain-like"/>
    <property type="match status" value="2"/>
</dbReference>
<evidence type="ECO:0000313" key="11">
    <source>
        <dbReference type="EMBL" id="AFH61108.2"/>
    </source>
</evidence>
<dbReference type="PROSITE" id="PS01124">
    <property type="entry name" value="HTH_ARAC_FAMILY_2"/>
    <property type="match status" value="1"/>
</dbReference>
<comment type="subcellular location">
    <subcellularLocation>
        <location evidence="1">Cytoplasm</location>
    </subcellularLocation>
</comment>
<proteinExistence type="predicted"/>
<evidence type="ECO:0000259" key="10">
    <source>
        <dbReference type="PROSITE" id="PS50110"/>
    </source>
</evidence>
<protein>
    <submittedName>
        <fullName evidence="11">AraC family transcriptional regulator</fullName>
    </submittedName>
</protein>
<dbReference type="InterPro" id="IPR018060">
    <property type="entry name" value="HTH_AraC"/>
</dbReference>
<keyword evidence="6" id="KW-0238">DNA-binding</keyword>
<keyword evidence="4" id="KW-0902">Two-component regulatory system</keyword>
<dbReference type="HOGENOM" id="CLU_000445_5_1_9"/>
<dbReference type="InterPro" id="IPR051552">
    <property type="entry name" value="HptR"/>
</dbReference>
<dbReference type="Gene3D" id="3.40.50.2300">
    <property type="match status" value="1"/>
</dbReference>
<dbReference type="Gene3D" id="1.10.10.60">
    <property type="entry name" value="Homeodomain-like"/>
    <property type="match status" value="2"/>
</dbReference>
<evidence type="ECO:0000256" key="3">
    <source>
        <dbReference type="ARBA" id="ARBA00022553"/>
    </source>
</evidence>
<dbReference type="InterPro" id="IPR011006">
    <property type="entry name" value="CheY-like_superfamily"/>
</dbReference>
<dbReference type="PANTHER" id="PTHR42713">
    <property type="entry name" value="HISTIDINE KINASE-RELATED"/>
    <property type="match status" value="1"/>
</dbReference>
<reference evidence="11 12" key="1">
    <citation type="submission" date="2013-06" db="EMBL/GenBank/DDBJ databases">
        <title>Complete genome sequence of Paenibacillus mucilaginosus K02.</title>
        <authorList>
            <person name="Xiao B."/>
            <person name="Sun L."/>
            <person name="Xiao L."/>
            <person name="Lian B."/>
        </authorList>
    </citation>
    <scope>NUCLEOTIDE SEQUENCE [LARGE SCALE GENOMIC DNA]</scope>
    <source>
        <strain evidence="11 12">K02</strain>
    </source>
</reference>
<feature type="domain" description="HTH araC/xylS-type" evidence="9">
    <location>
        <begin position="284"/>
        <end position="382"/>
    </location>
</feature>
<keyword evidence="2" id="KW-0963">Cytoplasm</keyword>
<dbReference type="GO" id="GO:0003700">
    <property type="term" value="F:DNA-binding transcription factor activity"/>
    <property type="evidence" value="ECO:0007669"/>
    <property type="project" value="InterPro"/>
</dbReference>
<evidence type="ECO:0000256" key="1">
    <source>
        <dbReference type="ARBA" id="ARBA00004496"/>
    </source>
</evidence>
<evidence type="ECO:0000256" key="2">
    <source>
        <dbReference type="ARBA" id="ARBA00022490"/>
    </source>
</evidence>
<evidence type="ECO:0000313" key="12">
    <source>
        <dbReference type="Proteomes" id="UP000007392"/>
    </source>
</evidence>
<keyword evidence="5" id="KW-0805">Transcription regulation</keyword>
<dbReference type="SMART" id="SM00342">
    <property type="entry name" value="HTH_ARAC"/>
    <property type="match status" value="1"/>
</dbReference>
<feature type="modified residue" description="4-aspartylphosphate" evidence="8">
    <location>
        <position position="101"/>
    </location>
</feature>
<name>I0BFG1_9BACL</name>
<dbReference type="GO" id="GO:0000160">
    <property type="term" value="P:phosphorelay signal transduction system"/>
    <property type="evidence" value="ECO:0007669"/>
    <property type="project" value="UniProtKB-KW"/>
</dbReference>
<evidence type="ECO:0000256" key="8">
    <source>
        <dbReference type="PROSITE-ProRule" id="PRU00169"/>
    </source>
</evidence>
<evidence type="ECO:0000256" key="4">
    <source>
        <dbReference type="ARBA" id="ARBA00023012"/>
    </source>
</evidence>
<sequence>MDVSIASKLNFKLKLVVCKVVPLKCDFCYDRTNQNRDSVYAEVKIIMYHILIAEDEVWIRNGIVEMIERSGLNFKVVAQASNGVEAWNLINEIWPNVLITDIVMPEMDGLSVLRECDAYKLPIVPIVISGYENFAYAKQAIRYGALEYLLKPVDLEELKNSLLRSVERLENLTTYHAPLLKIQEFLGGLEIWDHQRLVSEAGRIIKDIYKMKTANPGIRTGLLRIFASKLSDQLQSIDPAFQLNELDEAAVKTDVDAYFTHMLEQWSRYLNHAKSGKKPRFLAKKVSEYIQQNYAKEMTLTQIAEHMDLSVSRFSVLFKQAFGDSFINYVNHYRIKQAKLLLLEPDLKVYEVADLVGFTSLPYFNRLFKSIMDQTPNEYRRSLGL</sequence>
<dbReference type="SMART" id="SM00448">
    <property type="entry name" value="REC"/>
    <property type="match status" value="1"/>
</dbReference>
<accession>I0BFG1</accession>
<feature type="domain" description="Response regulatory" evidence="10">
    <location>
        <begin position="49"/>
        <end position="166"/>
    </location>
</feature>
<dbReference type="Pfam" id="PF00072">
    <property type="entry name" value="Response_reg"/>
    <property type="match status" value="1"/>
</dbReference>
<evidence type="ECO:0000256" key="6">
    <source>
        <dbReference type="ARBA" id="ARBA00023125"/>
    </source>
</evidence>
<dbReference type="InterPro" id="IPR009057">
    <property type="entry name" value="Homeodomain-like_sf"/>
</dbReference>
<dbReference type="Pfam" id="PF12833">
    <property type="entry name" value="HTH_18"/>
    <property type="match status" value="1"/>
</dbReference>
<gene>
    <name evidence="11" type="ORF">B2K_10290</name>
</gene>
<evidence type="ECO:0000259" key="9">
    <source>
        <dbReference type="PROSITE" id="PS01124"/>
    </source>
</evidence>
<dbReference type="GO" id="GO:0005737">
    <property type="term" value="C:cytoplasm"/>
    <property type="evidence" value="ECO:0007669"/>
    <property type="project" value="UniProtKB-SubCell"/>
</dbReference>
<dbReference type="PROSITE" id="PS50110">
    <property type="entry name" value="RESPONSE_REGULATORY"/>
    <property type="match status" value="1"/>
</dbReference>
<dbReference type="SUPFAM" id="SSF52172">
    <property type="entry name" value="CheY-like"/>
    <property type="match status" value="1"/>
</dbReference>
<dbReference type="InterPro" id="IPR018062">
    <property type="entry name" value="HTH_AraC-typ_CS"/>
</dbReference>
<dbReference type="PROSITE" id="PS00041">
    <property type="entry name" value="HTH_ARAC_FAMILY_1"/>
    <property type="match status" value="1"/>
</dbReference>